<evidence type="ECO:0000313" key="3">
    <source>
        <dbReference type="EMBL" id="SDL55286.1"/>
    </source>
</evidence>
<keyword evidence="2" id="KW-0812">Transmembrane</keyword>
<feature type="transmembrane region" description="Helical" evidence="2">
    <location>
        <begin position="45"/>
        <end position="68"/>
    </location>
</feature>
<gene>
    <name evidence="3" type="ORF">SAMN05660642_00207</name>
</gene>
<feature type="region of interest" description="Disordered" evidence="1">
    <location>
        <begin position="138"/>
        <end position="166"/>
    </location>
</feature>
<keyword evidence="2" id="KW-1133">Transmembrane helix</keyword>
<feature type="transmembrane region" description="Helical" evidence="2">
    <location>
        <begin position="16"/>
        <end position="39"/>
    </location>
</feature>
<evidence type="ECO:0000256" key="2">
    <source>
        <dbReference type="SAM" id="Phobius"/>
    </source>
</evidence>
<dbReference type="AlphaFoldDB" id="A0A1G9L0E5"/>
<evidence type="ECO:0000256" key="1">
    <source>
        <dbReference type="SAM" id="MobiDB-lite"/>
    </source>
</evidence>
<reference evidence="4" key="1">
    <citation type="submission" date="2016-10" db="EMBL/GenBank/DDBJ databases">
        <authorList>
            <person name="Varghese N."/>
            <person name="Submissions S."/>
        </authorList>
    </citation>
    <scope>NUCLEOTIDE SEQUENCE [LARGE SCALE GENOMIC DNA]</scope>
    <source>
        <strain evidence="4">DSM 45419</strain>
    </source>
</reference>
<evidence type="ECO:0008006" key="5">
    <source>
        <dbReference type="Google" id="ProtNLM"/>
    </source>
</evidence>
<dbReference type="EMBL" id="FNHE01000001">
    <property type="protein sequence ID" value="SDL55286.1"/>
    <property type="molecule type" value="Genomic_DNA"/>
</dbReference>
<proteinExistence type="predicted"/>
<dbReference type="Proteomes" id="UP000198680">
    <property type="component" value="Unassembled WGS sequence"/>
</dbReference>
<dbReference type="OrthoDB" id="5192214at2"/>
<feature type="transmembrane region" description="Helical" evidence="2">
    <location>
        <begin position="75"/>
        <end position="95"/>
    </location>
</feature>
<feature type="transmembrane region" description="Helical" evidence="2">
    <location>
        <begin position="107"/>
        <end position="123"/>
    </location>
</feature>
<dbReference type="RefSeq" id="WP_091212705.1">
    <property type="nucleotide sequence ID" value="NZ_FNHE01000001.1"/>
</dbReference>
<keyword evidence="2" id="KW-0472">Membrane</keyword>
<protein>
    <recommendedName>
        <fullName evidence="5">ATP synthase protein I</fullName>
    </recommendedName>
</protein>
<name>A0A1G9L0E5_9ACTN</name>
<accession>A0A1G9L0E5</accession>
<organism evidence="3 4">
    <name type="scientific">Geodermatophilus siccatus</name>
    <dbReference type="NCBI Taxonomy" id="1137991"/>
    <lineage>
        <taxon>Bacteria</taxon>
        <taxon>Bacillati</taxon>
        <taxon>Actinomycetota</taxon>
        <taxon>Actinomycetes</taxon>
        <taxon>Geodermatophilales</taxon>
        <taxon>Geodermatophilaceae</taxon>
        <taxon>Geodermatophilus</taxon>
    </lineage>
</organism>
<evidence type="ECO:0000313" key="4">
    <source>
        <dbReference type="Proteomes" id="UP000198680"/>
    </source>
</evidence>
<dbReference type="STRING" id="1137991.SAMN05660642_00207"/>
<sequence length="166" mass="17113">MTATGTGQQVPWDLSFLRVGTAVTAALTAVAAPVAGLLAGWDVAVAVLLGAAVVTLFFALSGLVIAWAGRHGDAFTLPAALGSFLVKIVVLAAVLQSLPADGWVDRRALAWTVVVGALVWSAVQQRWVWTRRLYYVTPPDPPRAQPPAPPSTGGTPLPPESPSAGG</sequence>
<keyword evidence="4" id="KW-1185">Reference proteome</keyword>